<proteinExistence type="predicted"/>
<comment type="caution">
    <text evidence="2">The sequence shown here is derived from an EMBL/GenBank/DDBJ whole genome shotgun (WGS) entry which is preliminary data.</text>
</comment>
<organism evidence="2 3">
    <name type="scientific">Aliivibrio fischeri</name>
    <name type="common">Vibrio fischeri</name>
    <dbReference type="NCBI Taxonomy" id="668"/>
    <lineage>
        <taxon>Bacteria</taxon>
        <taxon>Pseudomonadati</taxon>
        <taxon>Pseudomonadota</taxon>
        <taxon>Gammaproteobacteria</taxon>
        <taxon>Vibrionales</taxon>
        <taxon>Vibrionaceae</taxon>
        <taxon>Aliivibrio</taxon>
    </lineage>
</organism>
<protein>
    <submittedName>
        <fullName evidence="2">Uncharacterized protein</fullName>
    </submittedName>
</protein>
<evidence type="ECO:0000313" key="2">
    <source>
        <dbReference type="EMBL" id="GEK14663.1"/>
    </source>
</evidence>
<reference evidence="2 3" key="1">
    <citation type="submission" date="2019-07" db="EMBL/GenBank/DDBJ databases">
        <title>Whole genome shotgun sequence of Aliivibrio fischeri NBRC 101058.</title>
        <authorList>
            <person name="Hosoyama A."/>
            <person name="Uohara A."/>
            <person name="Ohji S."/>
            <person name="Ichikawa N."/>
        </authorList>
    </citation>
    <scope>NUCLEOTIDE SEQUENCE [LARGE SCALE GENOMIC DNA]</scope>
    <source>
        <strain evidence="2 3">NBRC 101058</strain>
    </source>
</reference>
<evidence type="ECO:0000256" key="1">
    <source>
        <dbReference type="SAM" id="MobiDB-lite"/>
    </source>
</evidence>
<feature type="compositionally biased region" description="Polar residues" evidence="1">
    <location>
        <begin position="12"/>
        <end position="30"/>
    </location>
</feature>
<sequence>MPYQYNDVKGESTMSATLVSPSRTSPTANAQKVDIELAKKRLAEKAAEEKK</sequence>
<gene>
    <name evidence="2" type="ORF">AFI02nite_26990</name>
</gene>
<evidence type="ECO:0000313" key="3">
    <source>
        <dbReference type="Proteomes" id="UP000321787"/>
    </source>
</evidence>
<dbReference type="EMBL" id="BJTZ01000018">
    <property type="protein sequence ID" value="GEK14663.1"/>
    <property type="molecule type" value="Genomic_DNA"/>
</dbReference>
<accession>A0A510UJ39</accession>
<dbReference type="AlphaFoldDB" id="A0A510UJ39"/>
<dbReference type="Proteomes" id="UP000321787">
    <property type="component" value="Unassembled WGS sequence"/>
</dbReference>
<feature type="region of interest" description="Disordered" evidence="1">
    <location>
        <begin position="1"/>
        <end position="32"/>
    </location>
</feature>
<name>A0A510UJ39_ALIFS</name>